<feature type="compositionally biased region" description="Low complexity" evidence="3">
    <location>
        <begin position="356"/>
        <end position="368"/>
    </location>
</feature>
<dbReference type="PROSITE" id="PS50102">
    <property type="entry name" value="RRM"/>
    <property type="match status" value="2"/>
</dbReference>
<feature type="compositionally biased region" description="Polar residues" evidence="3">
    <location>
        <begin position="417"/>
        <end position="429"/>
    </location>
</feature>
<feature type="domain" description="RRM" evidence="4">
    <location>
        <begin position="246"/>
        <end position="348"/>
    </location>
</feature>
<feature type="compositionally biased region" description="Polar residues" evidence="3">
    <location>
        <begin position="394"/>
        <end position="410"/>
    </location>
</feature>
<evidence type="ECO:0000313" key="6">
    <source>
        <dbReference type="Proteomes" id="UP000572268"/>
    </source>
</evidence>
<evidence type="ECO:0000256" key="3">
    <source>
        <dbReference type="SAM" id="MobiDB-lite"/>
    </source>
</evidence>
<dbReference type="Proteomes" id="UP000572268">
    <property type="component" value="Unassembled WGS sequence"/>
</dbReference>
<feature type="domain" description="RRM" evidence="4">
    <location>
        <begin position="104"/>
        <end position="184"/>
    </location>
</feature>
<dbReference type="InterPro" id="IPR035979">
    <property type="entry name" value="RBD_domain_sf"/>
</dbReference>
<feature type="region of interest" description="Disordered" evidence="3">
    <location>
        <begin position="1032"/>
        <end position="1129"/>
    </location>
</feature>
<evidence type="ECO:0000313" key="5">
    <source>
        <dbReference type="EMBL" id="KAF4654745.1"/>
    </source>
</evidence>
<dbReference type="InterPro" id="IPR012677">
    <property type="entry name" value="Nucleotide-bd_a/b_plait_sf"/>
</dbReference>
<dbReference type="GO" id="GO:0003723">
    <property type="term" value="F:RNA binding"/>
    <property type="evidence" value="ECO:0007669"/>
    <property type="project" value="UniProtKB-UniRule"/>
</dbReference>
<dbReference type="InterPro" id="IPR029063">
    <property type="entry name" value="SAM-dependent_MTases_sf"/>
</dbReference>
<dbReference type="Pfam" id="PF00076">
    <property type="entry name" value="RRM_1"/>
    <property type="match status" value="2"/>
</dbReference>
<accession>A0A7J6L6B2</accession>
<name>A0A7J6L6B2_PEROL</name>
<evidence type="ECO:0000259" key="4">
    <source>
        <dbReference type="PROSITE" id="PS50102"/>
    </source>
</evidence>
<feature type="compositionally biased region" description="Gly residues" evidence="3">
    <location>
        <begin position="369"/>
        <end position="379"/>
    </location>
</feature>
<feature type="compositionally biased region" description="Acidic residues" evidence="3">
    <location>
        <begin position="1003"/>
        <end position="1020"/>
    </location>
</feature>
<feature type="region of interest" description="Disordered" evidence="3">
    <location>
        <begin position="320"/>
        <end position="448"/>
    </location>
</feature>
<dbReference type="AlphaFoldDB" id="A0A7J6L6B2"/>
<dbReference type="EMBL" id="JABANN010000696">
    <property type="protein sequence ID" value="KAF4654745.1"/>
    <property type="molecule type" value="Genomic_DNA"/>
</dbReference>
<feature type="compositionally biased region" description="Basic and acidic residues" evidence="3">
    <location>
        <begin position="1099"/>
        <end position="1116"/>
    </location>
</feature>
<dbReference type="InterPro" id="IPR052462">
    <property type="entry name" value="SLIRP/GR-RBP-like"/>
</dbReference>
<feature type="region of interest" description="Disordered" evidence="3">
    <location>
        <begin position="986"/>
        <end position="1020"/>
    </location>
</feature>
<sequence length="1129" mass="123946">MSSTTPGQQHQQFGSEGEDSQREGGGSDVQPVGTTGGPRRRAELPETIRTFLDRPDEVARDDVRTIINNFEKTQLVELLAHASTISKEVRDALRAVVGSNATFRRLLVRNISFQSSSDTVKNALGKFGMIEEGTVVYDRHTGRSKGFAFVTFERVESACEAVSCSNQGKIYLDGRQLILKFAADKIDHDQQMGVIQALPSGGEREKSAEISAASSVGGGSGQAAIVSSSDTGNRGAAATYSNQSMRKLFVYNLAPYTTSETLREVFGKYGPMDECIVVYDSAGKSKRYAFVTYSNVEDAWVCLEEPHKTVDGRMTFTHLASEGSSSAGGASGSGEYGNRRSRSNFAGPSRPPRGHSPAGRSGGIPRSGSMGGGDRTPGGKGHRKGYSTGPPPQAASQAGSMRVSQQQQHESPMGDITTRSDQSPLSQSRHQMESGGPKQQQQQQMQVIDELEDDTKERNIVTKPLHAGTMLYGKKCTRLDYEGNGVVPVYSRVCKYLYTPKHPRVLPGDTVDLSVERKVDFWDRRTSPRYALTVQSGVKPSGLRVPEIPCKHFDEGCGGCKILPLKYDEQVRRKIRFLSQLCPTQPLEFHKSTSELGFRTLSVDVVFNEPKTTPGGVSPDVQFGAVKFDTEQNMAIADCALLTPLAAKVRRIAMDKIEEAVRDTRGPRQNRITVYSARNGSGILRRLWVRVNDTDTQAIVGLEVSPGVSGECMRKLVGLARSMKDICGDLLVGVVKIERFQYSGVEDDDLPSRPHTGDVPLVGDGSLAIAIEGFDKYLDSREISSDAVLVSPYMLQTSGHFPTHAGLTSVLLNTIVGMCETDAHIVDLYASRTHGLFTGLLVAIGNPNVTCVVDSSMIEGNHTIASSFDDEDANFIEVSSLATEEGLKEMSIEGPVHTVLLTPLPEEGVSPWVRKWVDEVEPERIVYYNASFKSATADVKDLAKSTRDGLSYEVVELKGFDTKPHTMECSVVLVMQRKFDPLEARRAEERRQRSNDSSRDYLGIDEDKEEIDLSSEDDDEFDVEKLVAQYSGGVQAGKDGIFDHHTDRDHPREDGPEEWTLPPKDAEQAPPVNDDHHQPSPGFDVDTPLPSGEEESEGSVEKRWQRGDQDRKEGGTRVHRRNKNKRWSH</sequence>
<dbReference type="InterPro" id="IPR000504">
    <property type="entry name" value="RRM_dom"/>
</dbReference>
<feature type="compositionally biased region" description="Basic residues" evidence="3">
    <location>
        <begin position="1117"/>
        <end position="1129"/>
    </location>
</feature>
<dbReference type="SMART" id="SM00360">
    <property type="entry name" value="RRM"/>
    <property type="match status" value="2"/>
</dbReference>
<evidence type="ECO:0000256" key="2">
    <source>
        <dbReference type="PROSITE-ProRule" id="PRU00176"/>
    </source>
</evidence>
<gene>
    <name evidence="5" type="ORF">FOL46_008559</name>
</gene>
<reference evidence="5 6" key="1">
    <citation type="submission" date="2020-04" db="EMBL/GenBank/DDBJ databases">
        <title>Perkinsus olseni comparative genomics.</title>
        <authorList>
            <person name="Bogema D.R."/>
        </authorList>
    </citation>
    <scope>NUCLEOTIDE SEQUENCE [LARGE SCALE GENOMIC DNA]</scope>
    <source>
        <strain evidence="5">ATCC PRA-31</strain>
    </source>
</reference>
<dbReference type="Gene3D" id="3.30.70.330">
    <property type="match status" value="2"/>
</dbReference>
<evidence type="ECO:0000256" key="1">
    <source>
        <dbReference type="ARBA" id="ARBA00022884"/>
    </source>
</evidence>
<dbReference type="PANTHER" id="PTHR48027">
    <property type="entry name" value="HETEROGENEOUS NUCLEAR RIBONUCLEOPROTEIN 87F-RELATED"/>
    <property type="match status" value="1"/>
</dbReference>
<proteinExistence type="predicted"/>
<dbReference type="Gene3D" id="3.40.50.150">
    <property type="entry name" value="Vaccinia Virus protein VP39"/>
    <property type="match status" value="2"/>
</dbReference>
<feature type="compositionally biased region" description="Polar residues" evidence="3">
    <location>
        <begin position="1"/>
        <end position="14"/>
    </location>
</feature>
<keyword evidence="1 2" id="KW-0694">RNA-binding</keyword>
<comment type="caution">
    <text evidence="5">The sequence shown here is derived from an EMBL/GenBank/DDBJ whole genome shotgun (WGS) entry which is preliminary data.</text>
</comment>
<organism evidence="5 6">
    <name type="scientific">Perkinsus olseni</name>
    <name type="common">Perkinsus atlanticus</name>
    <dbReference type="NCBI Taxonomy" id="32597"/>
    <lineage>
        <taxon>Eukaryota</taxon>
        <taxon>Sar</taxon>
        <taxon>Alveolata</taxon>
        <taxon>Perkinsozoa</taxon>
        <taxon>Perkinsea</taxon>
        <taxon>Perkinsida</taxon>
        <taxon>Perkinsidae</taxon>
        <taxon>Perkinsus</taxon>
    </lineage>
</organism>
<protein>
    <recommendedName>
        <fullName evidence="4">RRM domain-containing protein</fullName>
    </recommendedName>
</protein>
<feature type="region of interest" description="Disordered" evidence="3">
    <location>
        <begin position="1"/>
        <end position="46"/>
    </location>
</feature>
<dbReference type="Gene3D" id="2.40.50.1070">
    <property type="match status" value="1"/>
</dbReference>
<dbReference type="SUPFAM" id="SSF54928">
    <property type="entry name" value="RNA-binding domain, RBD"/>
    <property type="match status" value="2"/>
</dbReference>
<feature type="compositionally biased region" description="Basic and acidic residues" evidence="3">
    <location>
        <begin position="986"/>
        <end position="999"/>
    </location>
</feature>
<feature type="compositionally biased region" description="Basic and acidic residues" evidence="3">
    <location>
        <begin position="1040"/>
        <end position="1054"/>
    </location>
</feature>
<feature type="region of interest" description="Disordered" evidence="3">
    <location>
        <begin position="200"/>
        <end position="233"/>
    </location>
</feature>